<dbReference type="AlphaFoldDB" id="A0A7R9BCD8"/>
<keyword evidence="3" id="KW-1185">Reference proteome</keyword>
<feature type="compositionally biased region" description="Basic and acidic residues" evidence="1">
    <location>
        <begin position="201"/>
        <end position="210"/>
    </location>
</feature>
<protein>
    <submittedName>
        <fullName evidence="2">Uncharacterized protein</fullName>
    </submittedName>
</protein>
<sequence length="232" mass="25606">MGYSQVSTSEGIYPSVFGQSHSTVSRITRQWTALQCAEVQQMLVYTRPPTPTCVSFAQLDLGIEVEEMDCLDENMVDTSMSSSSIRMDDVGTAREAQFVPQNVVLIGGQHGIHVVTHSADSTINVDTVVTTTAWHPCDLVTSRSNRPCKTSTFSSDDDVKPWMIPTSVVIKGTIFDSMGYSRPNGMDFPQSHVPPNTVVSDDSRTHDPPHRYTSRNPAYQGPSVRRKGSYEQ</sequence>
<evidence type="ECO:0000313" key="2">
    <source>
        <dbReference type="EMBL" id="CAD7272131.1"/>
    </source>
</evidence>
<evidence type="ECO:0000313" key="3">
    <source>
        <dbReference type="Proteomes" id="UP000678499"/>
    </source>
</evidence>
<gene>
    <name evidence="2" type="ORF">NMOB1V02_LOCUS80</name>
</gene>
<dbReference type="EMBL" id="OA882042">
    <property type="protein sequence ID" value="CAD7272131.1"/>
    <property type="molecule type" value="Genomic_DNA"/>
</dbReference>
<accession>A0A7R9BCD8</accession>
<name>A0A7R9BCD8_9CRUS</name>
<feature type="region of interest" description="Disordered" evidence="1">
    <location>
        <begin position="185"/>
        <end position="232"/>
    </location>
</feature>
<dbReference type="Proteomes" id="UP000678499">
    <property type="component" value="Unassembled WGS sequence"/>
</dbReference>
<reference evidence="2" key="1">
    <citation type="submission" date="2020-11" db="EMBL/GenBank/DDBJ databases">
        <authorList>
            <person name="Tran Van P."/>
        </authorList>
    </citation>
    <scope>NUCLEOTIDE SEQUENCE</scope>
</reference>
<organism evidence="2">
    <name type="scientific">Notodromas monacha</name>
    <dbReference type="NCBI Taxonomy" id="399045"/>
    <lineage>
        <taxon>Eukaryota</taxon>
        <taxon>Metazoa</taxon>
        <taxon>Ecdysozoa</taxon>
        <taxon>Arthropoda</taxon>
        <taxon>Crustacea</taxon>
        <taxon>Oligostraca</taxon>
        <taxon>Ostracoda</taxon>
        <taxon>Podocopa</taxon>
        <taxon>Podocopida</taxon>
        <taxon>Cypridocopina</taxon>
        <taxon>Cypridoidea</taxon>
        <taxon>Cyprididae</taxon>
        <taxon>Notodromas</taxon>
    </lineage>
</organism>
<dbReference type="EMBL" id="CAJPEX010000005">
    <property type="protein sequence ID" value="CAG0912283.1"/>
    <property type="molecule type" value="Genomic_DNA"/>
</dbReference>
<proteinExistence type="predicted"/>
<evidence type="ECO:0000256" key="1">
    <source>
        <dbReference type="SAM" id="MobiDB-lite"/>
    </source>
</evidence>